<feature type="region of interest" description="Disordered" evidence="1">
    <location>
        <begin position="1"/>
        <end position="40"/>
    </location>
</feature>
<proteinExistence type="predicted"/>
<dbReference type="Proteomes" id="UP001178508">
    <property type="component" value="Chromosome 20"/>
</dbReference>
<keyword evidence="2" id="KW-0808">Transferase</keyword>
<evidence type="ECO:0000256" key="1">
    <source>
        <dbReference type="SAM" id="MobiDB-lite"/>
    </source>
</evidence>
<protein>
    <submittedName>
        <fullName evidence="2">PREDICTED: activated CDC42 kinase 1-like</fullName>
    </submittedName>
</protein>
<feature type="compositionally biased region" description="Low complexity" evidence="1">
    <location>
        <begin position="58"/>
        <end position="70"/>
    </location>
</feature>
<keyword evidence="3" id="KW-1185">Reference proteome</keyword>
<sequence>MDSPEVLGKDSELFYDSVMDDHDDEDDTSASSGLKRRGVSLGPKLRPWVSLIDFNDDSLSSTTPSPFTLSRAPDEDTLKAFIDRSIRLLPPTPPPPSSPAFRTDLRSPPRSPVPPMRPSKHNFSTCSESPQSRSISLDDPEDTPSQIPPRDHVFSQPGPRSRTWCPTALQSHNWSVPQAINHLKEMTAEGQTEP</sequence>
<dbReference type="AlphaFoldDB" id="A0AAV1HAJ5"/>
<name>A0AAV1HAJ5_XYRNO</name>
<accession>A0AAV1HAJ5</accession>
<gene>
    <name evidence="2" type="ORF">XNOV1_A032921</name>
</gene>
<reference evidence="2" key="1">
    <citation type="submission" date="2023-08" db="EMBL/GenBank/DDBJ databases">
        <authorList>
            <person name="Alioto T."/>
            <person name="Alioto T."/>
            <person name="Gomez Garrido J."/>
        </authorList>
    </citation>
    <scope>NUCLEOTIDE SEQUENCE</scope>
</reference>
<dbReference type="GO" id="GO:0016301">
    <property type="term" value="F:kinase activity"/>
    <property type="evidence" value="ECO:0007669"/>
    <property type="project" value="UniProtKB-KW"/>
</dbReference>
<dbReference type="EMBL" id="OY660883">
    <property type="protein sequence ID" value="CAJ1082680.1"/>
    <property type="molecule type" value="Genomic_DNA"/>
</dbReference>
<organism evidence="2 3">
    <name type="scientific">Xyrichtys novacula</name>
    <name type="common">Pearly razorfish</name>
    <name type="synonym">Hemipteronotus novacula</name>
    <dbReference type="NCBI Taxonomy" id="13765"/>
    <lineage>
        <taxon>Eukaryota</taxon>
        <taxon>Metazoa</taxon>
        <taxon>Chordata</taxon>
        <taxon>Craniata</taxon>
        <taxon>Vertebrata</taxon>
        <taxon>Euteleostomi</taxon>
        <taxon>Actinopterygii</taxon>
        <taxon>Neopterygii</taxon>
        <taxon>Teleostei</taxon>
        <taxon>Neoteleostei</taxon>
        <taxon>Acanthomorphata</taxon>
        <taxon>Eupercaria</taxon>
        <taxon>Labriformes</taxon>
        <taxon>Labridae</taxon>
        <taxon>Xyrichtys</taxon>
    </lineage>
</organism>
<feature type="region of interest" description="Disordered" evidence="1">
    <location>
        <begin position="53"/>
        <end position="166"/>
    </location>
</feature>
<feature type="compositionally biased region" description="Polar residues" evidence="1">
    <location>
        <begin position="121"/>
        <end position="135"/>
    </location>
</feature>
<keyword evidence="2" id="KW-0418">Kinase</keyword>
<feature type="compositionally biased region" description="Basic and acidic residues" evidence="1">
    <location>
        <begin position="72"/>
        <end position="86"/>
    </location>
</feature>
<evidence type="ECO:0000313" key="2">
    <source>
        <dbReference type="EMBL" id="CAJ1082680.1"/>
    </source>
</evidence>
<evidence type="ECO:0000313" key="3">
    <source>
        <dbReference type="Proteomes" id="UP001178508"/>
    </source>
</evidence>